<keyword evidence="3" id="KW-0812">Transmembrane</keyword>
<dbReference type="InterPro" id="IPR000160">
    <property type="entry name" value="GGDEF_dom"/>
</dbReference>
<gene>
    <name evidence="5" type="ORF">EDC50_0096</name>
</gene>
<dbReference type="NCBIfam" id="TIGR00254">
    <property type="entry name" value="GGDEF"/>
    <property type="match status" value="1"/>
</dbReference>
<evidence type="ECO:0000256" key="2">
    <source>
        <dbReference type="ARBA" id="ARBA00034247"/>
    </source>
</evidence>
<dbReference type="Proteomes" id="UP000269708">
    <property type="component" value="Unassembled WGS sequence"/>
</dbReference>
<dbReference type="OrthoDB" id="9803824at2"/>
<evidence type="ECO:0000256" key="1">
    <source>
        <dbReference type="ARBA" id="ARBA00012528"/>
    </source>
</evidence>
<dbReference type="SUPFAM" id="SSF55073">
    <property type="entry name" value="Nucleotide cyclase"/>
    <property type="match status" value="1"/>
</dbReference>
<feature type="domain" description="GGDEF" evidence="4">
    <location>
        <begin position="249"/>
        <end position="383"/>
    </location>
</feature>
<dbReference type="InterPro" id="IPR043128">
    <property type="entry name" value="Rev_trsase/Diguanyl_cyclase"/>
</dbReference>
<name>A0A3N4VMA9_9GAMM</name>
<reference evidence="5 6" key="1">
    <citation type="submission" date="2018-11" db="EMBL/GenBank/DDBJ databases">
        <title>Genomic Encyclopedia of Type Strains, Phase IV (KMG-IV): sequencing the most valuable type-strain genomes for metagenomic binning, comparative biology and taxonomic classification.</title>
        <authorList>
            <person name="Goeker M."/>
        </authorList>
    </citation>
    <scope>NUCLEOTIDE SEQUENCE [LARGE SCALE GENOMIC DNA]</scope>
    <source>
        <strain evidence="5 6">DSM 25623</strain>
    </source>
</reference>
<feature type="transmembrane region" description="Helical" evidence="3">
    <location>
        <begin position="68"/>
        <end position="87"/>
    </location>
</feature>
<dbReference type="Pfam" id="PF00990">
    <property type="entry name" value="GGDEF"/>
    <property type="match status" value="1"/>
</dbReference>
<dbReference type="EC" id="2.7.7.65" evidence="1"/>
<comment type="catalytic activity">
    <reaction evidence="2">
        <text>2 GTP = 3',3'-c-di-GMP + 2 diphosphate</text>
        <dbReference type="Rhea" id="RHEA:24898"/>
        <dbReference type="ChEBI" id="CHEBI:33019"/>
        <dbReference type="ChEBI" id="CHEBI:37565"/>
        <dbReference type="ChEBI" id="CHEBI:58805"/>
        <dbReference type="EC" id="2.7.7.65"/>
    </reaction>
</comment>
<dbReference type="RefSeq" id="WP_123768525.1">
    <property type="nucleotide sequence ID" value="NZ_RKQN01000001.1"/>
</dbReference>
<dbReference type="Gene3D" id="3.30.70.270">
    <property type="match status" value="1"/>
</dbReference>
<keyword evidence="6" id="KW-1185">Reference proteome</keyword>
<organism evidence="5 6">
    <name type="scientific">Vulcaniibacterium tengchongense</name>
    <dbReference type="NCBI Taxonomy" id="1273429"/>
    <lineage>
        <taxon>Bacteria</taxon>
        <taxon>Pseudomonadati</taxon>
        <taxon>Pseudomonadota</taxon>
        <taxon>Gammaproteobacteria</taxon>
        <taxon>Lysobacterales</taxon>
        <taxon>Lysobacteraceae</taxon>
        <taxon>Vulcaniibacterium</taxon>
    </lineage>
</organism>
<dbReference type="SMART" id="SM00267">
    <property type="entry name" value="GGDEF"/>
    <property type="match status" value="1"/>
</dbReference>
<feature type="transmembrane region" description="Helical" evidence="3">
    <location>
        <begin position="99"/>
        <end position="119"/>
    </location>
</feature>
<evidence type="ECO:0000256" key="3">
    <source>
        <dbReference type="SAM" id="Phobius"/>
    </source>
</evidence>
<accession>A0A3N4VMA9</accession>
<sequence length="383" mass="41940">MRGRWLRAAARSALDVARALLARPDEVMLETGAGGELVVARLRQVLAALLLALPLVNALGGGGVQETMIGLGGAVFVNAFALLWLALARRKRQFRWLPYATSAFDVGATTLVLIVLALYHVPAGLNSLIVWCGYVLAILLTALRSDGRVTLFAGALAIVQYGLLVLAVFALVPSPERLLSADYGAVTPAGQGQRLLLLAMVTLIVAMVVYRMQRLIELSGTDGLTRLPNRAWLQYRAPRLFDSVRREGDSLTVALIDLDHFKRINDRHGHHAGDRALRHAASVLRELAEPGEWPVRLHGAEFVLLLRKPLGTAWERVDAIRRAVGERPFEPERGADPWPLSFSAGLASYPHDGDDLPRLLRRAGDRLQHAKLHGRNRVVARDA</sequence>
<dbReference type="AlphaFoldDB" id="A0A3N4VMA9"/>
<keyword evidence="3" id="KW-0472">Membrane</keyword>
<evidence type="ECO:0000313" key="6">
    <source>
        <dbReference type="Proteomes" id="UP000269708"/>
    </source>
</evidence>
<dbReference type="CDD" id="cd01949">
    <property type="entry name" value="GGDEF"/>
    <property type="match status" value="1"/>
</dbReference>
<dbReference type="PANTHER" id="PTHR45138">
    <property type="entry name" value="REGULATORY COMPONENTS OF SENSORY TRANSDUCTION SYSTEM"/>
    <property type="match status" value="1"/>
</dbReference>
<evidence type="ECO:0000313" key="5">
    <source>
        <dbReference type="EMBL" id="RPE80929.1"/>
    </source>
</evidence>
<keyword evidence="3" id="KW-1133">Transmembrane helix</keyword>
<feature type="transmembrane region" description="Helical" evidence="3">
    <location>
        <begin position="125"/>
        <end position="143"/>
    </location>
</feature>
<feature type="transmembrane region" description="Helical" evidence="3">
    <location>
        <begin position="45"/>
        <end position="62"/>
    </location>
</feature>
<dbReference type="GO" id="GO:0052621">
    <property type="term" value="F:diguanylate cyclase activity"/>
    <property type="evidence" value="ECO:0007669"/>
    <property type="project" value="UniProtKB-EC"/>
</dbReference>
<proteinExistence type="predicted"/>
<evidence type="ECO:0000259" key="4">
    <source>
        <dbReference type="PROSITE" id="PS50887"/>
    </source>
</evidence>
<feature type="transmembrane region" description="Helical" evidence="3">
    <location>
        <begin position="192"/>
        <end position="210"/>
    </location>
</feature>
<dbReference type="PROSITE" id="PS50887">
    <property type="entry name" value="GGDEF"/>
    <property type="match status" value="1"/>
</dbReference>
<protein>
    <recommendedName>
        <fullName evidence="1">diguanylate cyclase</fullName>
        <ecNumber evidence="1">2.7.7.65</ecNumber>
    </recommendedName>
</protein>
<dbReference type="PANTHER" id="PTHR45138:SF9">
    <property type="entry name" value="DIGUANYLATE CYCLASE DGCM-RELATED"/>
    <property type="match status" value="1"/>
</dbReference>
<dbReference type="InterPro" id="IPR029787">
    <property type="entry name" value="Nucleotide_cyclase"/>
</dbReference>
<comment type="caution">
    <text evidence="5">The sequence shown here is derived from an EMBL/GenBank/DDBJ whole genome shotgun (WGS) entry which is preliminary data.</text>
</comment>
<dbReference type="EMBL" id="RKQN01000001">
    <property type="protein sequence ID" value="RPE80929.1"/>
    <property type="molecule type" value="Genomic_DNA"/>
</dbReference>
<feature type="transmembrane region" description="Helical" evidence="3">
    <location>
        <begin position="150"/>
        <end position="172"/>
    </location>
</feature>
<dbReference type="InterPro" id="IPR050469">
    <property type="entry name" value="Diguanylate_Cyclase"/>
</dbReference>